<name>A0A6A4GXQ8_9AGAR</name>
<protein>
    <submittedName>
        <fullName evidence="1">Uncharacterized protein</fullName>
    </submittedName>
</protein>
<dbReference type="OrthoDB" id="3262464at2759"/>
<sequence>AMDILPAQGMLVPSEHVLSSAGETNTDNRSHMSLEMMEALQVLKFGIKSKGTLSFSWGFTQEQQLEYLESLTNDIFAVPINTQVYIESLKSYETFVTY</sequence>
<dbReference type="SUPFAM" id="SSF53098">
    <property type="entry name" value="Ribonuclease H-like"/>
    <property type="match status" value="1"/>
</dbReference>
<keyword evidence="2" id="KW-1185">Reference proteome</keyword>
<reference evidence="1" key="1">
    <citation type="journal article" date="2019" name="Environ. Microbiol.">
        <title>Fungal ecological strategies reflected in gene transcription - a case study of two litter decomposers.</title>
        <authorList>
            <person name="Barbi F."/>
            <person name="Kohler A."/>
            <person name="Barry K."/>
            <person name="Baskaran P."/>
            <person name="Daum C."/>
            <person name="Fauchery L."/>
            <person name="Ihrmark K."/>
            <person name="Kuo A."/>
            <person name="LaButti K."/>
            <person name="Lipzen A."/>
            <person name="Morin E."/>
            <person name="Grigoriev I.V."/>
            <person name="Henrissat B."/>
            <person name="Lindahl B."/>
            <person name="Martin F."/>
        </authorList>
    </citation>
    <scope>NUCLEOTIDE SEQUENCE</scope>
    <source>
        <strain evidence="1">JB14</strain>
    </source>
</reference>
<dbReference type="Proteomes" id="UP000799118">
    <property type="component" value="Unassembled WGS sequence"/>
</dbReference>
<proteinExistence type="predicted"/>
<accession>A0A6A4GXQ8</accession>
<evidence type="ECO:0000313" key="1">
    <source>
        <dbReference type="EMBL" id="KAE9389874.1"/>
    </source>
</evidence>
<feature type="non-terminal residue" evidence="1">
    <location>
        <position position="1"/>
    </location>
</feature>
<dbReference type="EMBL" id="ML769679">
    <property type="protein sequence ID" value="KAE9389874.1"/>
    <property type="molecule type" value="Genomic_DNA"/>
</dbReference>
<evidence type="ECO:0000313" key="2">
    <source>
        <dbReference type="Proteomes" id="UP000799118"/>
    </source>
</evidence>
<dbReference type="InterPro" id="IPR012337">
    <property type="entry name" value="RNaseH-like_sf"/>
</dbReference>
<organism evidence="1 2">
    <name type="scientific">Gymnopus androsaceus JB14</name>
    <dbReference type="NCBI Taxonomy" id="1447944"/>
    <lineage>
        <taxon>Eukaryota</taxon>
        <taxon>Fungi</taxon>
        <taxon>Dikarya</taxon>
        <taxon>Basidiomycota</taxon>
        <taxon>Agaricomycotina</taxon>
        <taxon>Agaricomycetes</taxon>
        <taxon>Agaricomycetidae</taxon>
        <taxon>Agaricales</taxon>
        <taxon>Marasmiineae</taxon>
        <taxon>Omphalotaceae</taxon>
        <taxon>Gymnopus</taxon>
    </lineage>
</organism>
<gene>
    <name evidence="1" type="ORF">BT96DRAFT_834310</name>
</gene>
<dbReference type="AlphaFoldDB" id="A0A6A4GXQ8"/>